<evidence type="ECO:0000313" key="2">
    <source>
        <dbReference type="EMBL" id="KAF7149249.1"/>
    </source>
</evidence>
<evidence type="ECO:0000313" key="3">
    <source>
        <dbReference type="Proteomes" id="UP000626092"/>
    </source>
</evidence>
<proteinExistence type="predicted"/>
<dbReference type="AlphaFoldDB" id="A0A834LV43"/>
<dbReference type="EMBL" id="WJXA01000003">
    <property type="protein sequence ID" value="KAF7149249.1"/>
    <property type="molecule type" value="Genomic_DNA"/>
</dbReference>
<dbReference type="OrthoDB" id="3638488at2759"/>
<protein>
    <recommendedName>
        <fullName evidence="4">AGC-kinase C-terminal domain-containing protein</fullName>
    </recommendedName>
</protein>
<feature type="region of interest" description="Disordered" evidence="1">
    <location>
        <begin position="27"/>
        <end position="47"/>
    </location>
</feature>
<name>A0A834LV43_RHOSS</name>
<sequence>MGFTMGATTIKRHPFFDGVNWALLRASSRTPEKPRSPITQSTPPLDLPTEAKFVNVVEEEEDEDLDSLFKSAQDLLKAATSGTSGSGLGSTSQSQFSSEEVSEAKTALRMALL</sequence>
<feature type="region of interest" description="Disordered" evidence="1">
    <location>
        <begin position="79"/>
        <end position="104"/>
    </location>
</feature>
<reference evidence="2" key="1">
    <citation type="submission" date="2019-11" db="EMBL/GenBank/DDBJ databases">
        <authorList>
            <person name="Liu Y."/>
            <person name="Hou J."/>
            <person name="Li T.-Q."/>
            <person name="Guan C.-H."/>
            <person name="Wu X."/>
            <person name="Wu H.-Z."/>
            <person name="Ling F."/>
            <person name="Zhang R."/>
            <person name="Shi X.-G."/>
            <person name="Ren J.-P."/>
            <person name="Chen E.-F."/>
            <person name="Sun J.-M."/>
        </authorList>
    </citation>
    <scope>NUCLEOTIDE SEQUENCE</scope>
    <source>
        <strain evidence="2">Adult_tree_wgs_1</strain>
        <tissue evidence="2">Leaves</tissue>
    </source>
</reference>
<dbReference type="Proteomes" id="UP000626092">
    <property type="component" value="Unassembled WGS sequence"/>
</dbReference>
<accession>A0A834LV43</accession>
<keyword evidence="3" id="KW-1185">Reference proteome</keyword>
<evidence type="ECO:0008006" key="4">
    <source>
        <dbReference type="Google" id="ProtNLM"/>
    </source>
</evidence>
<organism evidence="2 3">
    <name type="scientific">Rhododendron simsii</name>
    <name type="common">Sims's rhododendron</name>
    <dbReference type="NCBI Taxonomy" id="118357"/>
    <lineage>
        <taxon>Eukaryota</taxon>
        <taxon>Viridiplantae</taxon>
        <taxon>Streptophyta</taxon>
        <taxon>Embryophyta</taxon>
        <taxon>Tracheophyta</taxon>
        <taxon>Spermatophyta</taxon>
        <taxon>Magnoliopsida</taxon>
        <taxon>eudicotyledons</taxon>
        <taxon>Gunneridae</taxon>
        <taxon>Pentapetalae</taxon>
        <taxon>asterids</taxon>
        <taxon>Ericales</taxon>
        <taxon>Ericaceae</taxon>
        <taxon>Ericoideae</taxon>
        <taxon>Rhodoreae</taxon>
        <taxon>Rhododendron</taxon>
    </lineage>
</organism>
<gene>
    <name evidence="2" type="ORF">RHSIM_Rhsim03G0103600</name>
</gene>
<evidence type="ECO:0000256" key="1">
    <source>
        <dbReference type="SAM" id="MobiDB-lite"/>
    </source>
</evidence>
<comment type="caution">
    <text evidence="2">The sequence shown here is derived from an EMBL/GenBank/DDBJ whole genome shotgun (WGS) entry which is preliminary data.</text>
</comment>
<feature type="compositionally biased region" description="Low complexity" evidence="1">
    <location>
        <begin position="89"/>
        <end position="99"/>
    </location>
</feature>